<name>A0A2K1IEM1_PHYPA</name>
<evidence type="ECO:0000313" key="3">
    <source>
        <dbReference type="EMBL" id="PNR27727.1"/>
    </source>
</evidence>
<dbReference type="Proteomes" id="UP000006727">
    <property type="component" value="Chromosome 25"/>
</dbReference>
<dbReference type="GeneID" id="112277387"/>
<protein>
    <recommendedName>
        <fullName evidence="2">VQ domain-containing protein</fullName>
    </recommendedName>
</protein>
<dbReference type="Pfam" id="PF05678">
    <property type="entry name" value="VQ"/>
    <property type="match status" value="1"/>
</dbReference>
<accession>A0A2K1IEM1</accession>
<reference evidence="3 5" key="1">
    <citation type="journal article" date="2008" name="Science">
        <title>The Physcomitrella genome reveals evolutionary insights into the conquest of land by plants.</title>
        <authorList>
            <person name="Rensing S."/>
            <person name="Lang D."/>
            <person name="Zimmer A."/>
            <person name="Terry A."/>
            <person name="Salamov A."/>
            <person name="Shapiro H."/>
            <person name="Nishiyama T."/>
            <person name="Perroud P.-F."/>
            <person name="Lindquist E."/>
            <person name="Kamisugi Y."/>
            <person name="Tanahashi T."/>
            <person name="Sakakibara K."/>
            <person name="Fujita T."/>
            <person name="Oishi K."/>
            <person name="Shin-I T."/>
            <person name="Kuroki Y."/>
            <person name="Toyoda A."/>
            <person name="Suzuki Y."/>
            <person name="Hashimoto A."/>
            <person name="Yamaguchi K."/>
            <person name="Sugano A."/>
            <person name="Kohara Y."/>
            <person name="Fujiyama A."/>
            <person name="Anterola A."/>
            <person name="Aoki S."/>
            <person name="Ashton N."/>
            <person name="Barbazuk W.B."/>
            <person name="Barker E."/>
            <person name="Bennetzen J."/>
            <person name="Bezanilla M."/>
            <person name="Blankenship R."/>
            <person name="Cho S.H."/>
            <person name="Dutcher S."/>
            <person name="Estelle M."/>
            <person name="Fawcett J.A."/>
            <person name="Gundlach H."/>
            <person name="Hanada K."/>
            <person name="Heyl A."/>
            <person name="Hicks K.A."/>
            <person name="Hugh J."/>
            <person name="Lohr M."/>
            <person name="Mayer K."/>
            <person name="Melkozernov A."/>
            <person name="Murata T."/>
            <person name="Nelson D."/>
            <person name="Pils B."/>
            <person name="Prigge M."/>
            <person name="Reiss B."/>
            <person name="Renner T."/>
            <person name="Rombauts S."/>
            <person name="Rushton P."/>
            <person name="Sanderfoot A."/>
            <person name="Schween G."/>
            <person name="Shiu S.-H."/>
            <person name="Stueber K."/>
            <person name="Theodoulou F.L."/>
            <person name="Tu H."/>
            <person name="Van de Peer Y."/>
            <person name="Verrier P.J."/>
            <person name="Waters E."/>
            <person name="Wood A."/>
            <person name="Yang L."/>
            <person name="Cove D."/>
            <person name="Cuming A."/>
            <person name="Hasebe M."/>
            <person name="Lucas S."/>
            <person name="Mishler D.B."/>
            <person name="Reski R."/>
            <person name="Grigoriev I."/>
            <person name="Quatrano R.S."/>
            <person name="Boore J.L."/>
        </authorList>
    </citation>
    <scope>NUCLEOTIDE SEQUENCE [LARGE SCALE GENOMIC DNA]</scope>
    <source>
        <strain evidence="4 5">cv. Gransden 2004</strain>
    </source>
</reference>
<dbReference type="EnsemblPlants" id="Pp3c25_12310V3.2">
    <property type="protein sequence ID" value="Pp3c25_12310V3.2"/>
    <property type="gene ID" value="Pp3c25_12310"/>
</dbReference>
<dbReference type="EnsemblPlants" id="Pp3c25_12310V3.3">
    <property type="protein sequence ID" value="Pp3c25_12310V3.3"/>
    <property type="gene ID" value="Pp3c25_12310"/>
</dbReference>
<dbReference type="InterPro" id="IPR008889">
    <property type="entry name" value="VQ"/>
</dbReference>
<dbReference type="EnsemblPlants" id="Pp3c25_12310V3.1">
    <property type="protein sequence ID" value="Pp3c25_12310V3.1"/>
    <property type="gene ID" value="Pp3c25_12310"/>
</dbReference>
<gene>
    <name evidence="4" type="primary">LOC112277387</name>
    <name evidence="3" type="ORF">PHYPA_029879</name>
</gene>
<organism evidence="3">
    <name type="scientific">Physcomitrium patens</name>
    <name type="common">Spreading-leaved earth moss</name>
    <name type="synonym">Physcomitrella patens</name>
    <dbReference type="NCBI Taxonomy" id="3218"/>
    <lineage>
        <taxon>Eukaryota</taxon>
        <taxon>Viridiplantae</taxon>
        <taxon>Streptophyta</taxon>
        <taxon>Embryophyta</taxon>
        <taxon>Bryophyta</taxon>
        <taxon>Bryophytina</taxon>
        <taxon>Bryopsida</taxon>
        <taxon>Funariidae</taxon>
        <taxon>Funariales</taxon>
        <taxon>Funariaceae</taxon>
        <taxon>Physcomitrium</taxon>
    </lineage>
</organism>
<dbReference type="STRING" id="3218.A0A2K1IEM1"/>
<reference evidence="4" key="3">
    <citation type="submission" date="2020-12" db="UniProtKB">
        <authorList>
            <consortium name="EnsemblPlants"/>
        </authorList>
    </citation>
    <scope>IDENTIFICATION</scope>
</reference>
<dbReference type="GO" id="GO:0005634">
    <property type="term" value="C:nucleus"/>
    <property type="evidence" value="ECO:0000318"/>
    <property type="project" value="GO_Central"/>
</dbReference>
<dbReference type="AlphaFoldDB" id="A0A2K1IEM1"/>
<evidence type="ECO:0000313" key="5">
    <source>
        <dbReference type="Proteomes" id="UP000006727"/>
    </source>
</evidence>
<dbReference type="PANTHER" id="PTHR33143:SF6">
    <property type="entry name" value="OS08G0102900 PROTEIN"/>
    <property type="match status" value="1"/>
</dbReference>
<evidence type="ECO:0000256" key="1">
    <source>
        <dbReference type="SAM" id="MobiDB-lite"/>
    </source>
</evidence>
<dbReference type="OrthoDB" id="1518325at2759"/>
<dbReference type="Gramene" id="Pp3c25_12310V3.3">
    <property type="protein sequence ID" value="Pp3c25_12310V3.3"/>
    <property type="gene ID" value="Pp3c25_12310"/>
</dbReference>
<keyword evidence="5" id="KW-1185">Reference proteome</keyword>
<dbReference type="PANTHER" id="PTHR33143">
    <property type="entry name" value="F16F4.1 PROTEIN-RELATED"/>
    <property type="match status" value="1"/>
</dbReference>
<reference evidence="3 5" key="2">
    <citation type="journal article" date="2018" name="Plant J.">
        <title>The Physcomitrella patens chromosome-scale assembly reveals moss genome structure and evolution.</title>
        <authorList>
            <person name="Lang D."/>
            <person name="Ullrich K.K."/>
            <person name="Murat F."/>
            <person name="Fuchs J."/>
            <person name="Jenkins J."/>
            <person name="Haas F.B."/>
            <person name="Piednoel M."/>
            <person name="Gundlach H."/>
            <person name="Van Bel M."/>
            <person name="Meyberg R."/>
            <person name="Vives C."/>
            <person name="Morata J."/>
            <person name="Symeonidi A."/>
            <person name="Hiss M."/>
            <person name="Muchero W."/>
            <person name="Kamisugi Y."/>
            <person name="Saleh O."/>
            <person name="Blanc G."/>
            <person name="Decker E.L."/>
            <person name="van Gessel N."/>
            <person name="Grimwood J."/>
            <person name="Hayes R.D."/>
            <person name="Graham S.W."/>
            <person name="Gunter L.E."/>
            <person name="McDaniel S.F."/>
            <person name="Hoernstein S.N.W."/>
            <person name="Larsson A."/>
            <person name="Li F.W."/>
            <person name="Perroud P.F."/>
            <person name="Phillips J."/>
            <person name="Ranjan P."/>
            <person name="Rokshar D.S."/>
            <person name="Rothfels C.J."/>
            <person name="Schneider L."/>
            <person name="Shu S."/>
            <person name="Stevenson D.W."/>
            <person name="Thummler F."/>
            <person name="Tillich M."/>
            <person name="Villarreal Aguilar J.C."/>
            <person name="Widiez T."/>
            <person name="Wong G.K."/>
            <person name="Wymore A."/>
            <person name="Zhang Y."/>
            <person name="Zimmer A.D."/>
            <person name="Quatrano R.S."/>
            <person name="Mayer K.F.X."/>
            <person name="Goodstein D."/>
            <person name="Casacuberta J.M."/>
            <person name="Vandepoele K."/>
            <person name="Reski R."/>
            <person name="Cuming A.C."/>
            <person name="Tuskan G.A."/>
            <person name="Maumus F."/>
            <person name="Salse J."/>
            <person name="Schmutz J."/>
            <person name="Rensing S.A."/>
        </authorList>
    </citation>
    <scope>NUCLEOTIDE SEQUENCE [LARGE SCALE GENOMIC DNA]</scope>
    <source>
        <strain evidence="4 5">cv. Gransden 2004</strain>
    </source>
</reference>
<feature type="region of interest" description="Disordered" evidence="1">
    <location>
        <begin position="107"/>
        <end position="126"/>
    </location>
</feature>
<evidence type="ECO:0000259" key="2">
    <source>
        <dbReference type="Pfam" id="PF05678"/>
    </source>
</evidence>
<dbReference type="RefSeq" id="XP_024365374.1">
    <property type="nucleotide sequence ID" value="XM_024509606.2"/>
</dbReference>
<feature type="domain" description="VQ" evidence="2">
    <location>
        <begin position="82"/>
        <end position="108"/>
    </location>
</feature>
<sequence length="312" mass="34510">MQNPISVRYAIAKIEGDLVDRPSTLGSGMESAAESSVQFGIRKQRERLRTSALKVGKDSHRIRKTPFPLPQVQYRPPIIIHTYSPKVIYAEPDEFMSLVQKLTGSSDTRSRLKRHPAAKKGARSDDRTIVDAADLVQQESKTTLCGSRVSNFEKSPFSATDACEGMHAMKQSDSPKSPLDSNLELDNHDLIFTIFDVKVEPSPFSFNDNSFSFFSDFNFQPASAASRVPKLHPKTDQMGQDSFNPFPGIDITSSLPTPSTMGLPDFSQSFLDCHTGASVQHPQWQCFSLSNQSPSSESAMVALENIQAFTLQ</sequence>
<dbReference type="Gramene" id="Pp3c25_12310V3.1">
    <property type="protein sequence ID" value="Pp3c25_12310V3.1"/>
    <property type="gene ID" value="Pp3c25_12310"/>
</dbReference>
<dbReference type="InterPro" id="IPR039607">
    <property type="entry name" value="VQ_8/17/18/20/21/25"/>
</dbReference>
<dbReference type="Gramene" id="Pp3c25_12310V3.2">
    <property type="protein sequence ID" value="Pp3c25_12310V3.2"/>
    <property type="gene ID" value="Pp3c25_12310"/>
</dbReference>
<proteinExistence type="predicted"/>
<feature type="compositionally biased region" description="Basic residues" evidence="1">
    <location>
        <begin position="111"/>
        <end position="121"/>
    </location>
</feature>
<dbReference type="PaxDb" id="3218-PP1S57_98V6.1"/>
<evidence type="ECO:0000313" key="4">
    <source>
        <dbReference type="EnsemblPlants" id="Pp3c25_12310V3.1"/>
    </source>
</evidence>
<dbReference type="EMBL" id="ABEU02000025">
    <property type="protein sequence ID" value="PNR27727.1"/>
    <property type="molecule type" value="Genomic_DNA"/>
</dbReference>